<proteinExistence type="inferred from homology"/>
<evidence type="ECO:0000256" key="7">
    <source>
        <dbReference type="SAM" id="Phobius"/>
    </source>
</evidence>
<evidence type="ECO:0000256" key="3">
    <source>
        <dbReference type="ARBA" id="ARBA00022630"/>
    </source>
</evidence>
<dbReference type="Proteomes" id="UP000692816">
    <property type="component" value="Unassembled WGS sequence"/>
</dbReference>
<dbReference type="InterPro" id="IPR007867">
    <property type="entry name" value="GMC_OxRtase_C"/>
</dbReference>
<dbReference type="Pfam" id="PF00732">
    <property type="entry name" value="GMC_oxred_N"/>
    <property type="match status" value="1"/>
</dbReference>
<name>A0ABS3MN81_9BRAD</name>
<keyword evidence="3" id="KW-0285">Flavoprotein</keyword>
<dbReference type="InterPro" id="IPR051473">
    <property type="entry name" value="P2Ox-like"/>
</dbReference>
<dbReference type="SUPFAM" id="SSF51905">
    <property type="entry name" value="FAD/NAD(P)-binding domain"/>
    <property type="match status" value="1"/>
</dbReference>
<organism evidence="11 12">
    <name type="scientific">Bradyrhizobium quebecense</name>
    <dbReference type="NCBI Taxonomy" id="2748629"/>
    <lineage>
        <taxon>Bacteria</taxon>
        <taxon>Pseudomonadati</taxon>
        <taxon>Pseudomonadota</taxon>
        <taxon>Alphaproteobacteria</taxon>
        <taxon>Hyphomicrobiales</taxon>
        <taxon>Nitrobacteraceae</taxon>
        <taxon>Bradyrhizobium</taxon>
    </lineage>
</organism>
<feature type="compositionally biased region" description="Basic and acidic residues" evidence="6">
    <location>
        <begin position="438"/>
        <end position="451"/>
    </location>
</feature>
<feature type="transmembrane region" description="Helical" evidence="7">
    <location>
        <begin position="6"/>
        <end position="27"/>
    </location>
</feature>
<evidence type="ECO:0000256" key="2">
    <source>
        <dbReference type="ARBA" id="ARBA00010790"/>
    </source>
</evidence>
<evidence type="ECO:0000256" key="5">
    <source>
        <dbReference type="ARBA" id="ARBA00023002"/>
    </source>
</evidence>
<evidence type="ECO:0000313" key="12">
    <source>
        <dbReference type="Proteomes" id="UP000692816"/>
    </source>
</evidence>
<dbReference type="InterPro" id="IPR000172">
    <property type="entry name" value="GMC_OxRdtase_N"/>
</dbReference>
<gene>
    <name evidence="11" type="ORF">J4P68_27250</name>
</gene>
<feature type="region of interest" description="Disordered" evidence="6">
    <location>
        <begin position="430"/>
        <end position="451"/>
    </location>
</feature>
<comment type="caution">
    <text evidence="11">The sequence shown here is derived from an EMBL/GenBank/DDBJ whole genome shotgun (WGS) entry which is preliminary data.</text>
</comment>
<keyword evidence="7" id="KW-0472">Membrane</keyword>
<evidence type="ECO:0000256" key="1">
    <source>
        <dbReference type="ARBA" id="ARBA00001974"/>
    </source>
</evidence>
<feature type="region of interest" description="Disordered" evidence="6">
    <location>
        <begin position="80"/>
        <end position="100"/>
    </location>
</feature>
<comment type="similarity">
    <text evidence="2">Belongs to the GMC oxidoreductase family.</text>
</comment>
<keyword evidence="5" id="KW-0560">Oxidoreductase</keyword>
<dbReference type="Pfam" id="PF01266">
    <property type="entry name" value="DAO"/>
    <property type="match status" value="1"/>
</dbReference>
<evidence type="ECO:0000259" key="9">
    <source>
        <dbReference type="Pfam" id="PF01266"/>
    </source>
</evidence>
<feature type="domain" description="Glucose-methanol-choline oxidoreductase N-terminal" evidence="8">
    <location>
        <begin position="268"/>
        <end position="373"/>
    </location>
</feature>
<keyword evidence="12" id="KW-1185">Reference proteome</keyword>
<dbReference type="InterPro" id="IPR006076">
    <property type="entry name" value="FAD-dep_OxRdtase"/>
</dbReference>
<dbReference type="InterPro" id="IPR036188">
    <property type="entry name" value="FAD/NAD-bd_sf"/>
</dbReference>
<dbReference type="PANTHER" id="PTHR42784:SF1">
    <property type="entry name" value="PYRANOSE 2-OXIDASE"/>
    <property type="match status" value="1"/>
</dbReference>
<evidence type="ECO:0000259" key="8">
    <source>
        <dbReference type="Pfam" id="PF00732"/>
    </source>
</evidence>
<keyword evidence="4" id="KW-0274">FAD</keyword>
<evidence type="ECO:0000313" key="11">
    <source>
        <dbReference type="EMBL" id="MBO1432950.1"/>
    </source>
</evidence>
<evidence type="ECO:0000256" key="4">
    <source>
        <dbReference type="ARBA" id="ARBA00022827"/>
    </source>
</evidence>
<evidence type="ECO:0000259" key="10">
    <source>
        <dbReference type="Pfam" id="PF05199"/>
    </source>
</evidence>
<dbReference type="EMBL" id="JAGEPA010000001">
    <property type="protein sequence ID" value="MBO1432950.1"/>
    <property type="molecule type" value="Genomic_DNA"/>
</dbReference>
<protein>
    <submittedName>
        <fullName evidence="11">GMC family oxidoreductase</fullName>
    </submittedName>
</protein>
<accession>A0ABS3MN81</accession>
<comment type="cofactor">
    <cofactor evidence="1">
        <name>FAD</name>
        <dbReference type="ChEBI" id="CHEBI:57692"/>
    </cofactor>
</comment>
<keyword evidence="7" id="KW-0812">Transmembrane</keyword>
<dbReference type="Pfam" id="PF05199">
    <property type="entry name" value="GMC_oxred_C"/>
    <property type="match status" value="1"/>
</dbReference>
<dbReference type="PANTHER" id="PTHR42784">
    <property type="entry name" value="PYRANOSE 2-OXIDASE"/>
    <property type="match status" value="1"/>
</dbReference>
<dbReference type="Gene3D" id="3.50.50.60">
    <property type="entry name" value="FAD/NAD(P)-binding domain"/>
    <property type="match status" value="2"/>
</dbReference>
<feature type="domain" description="FAD dependent oxidoreductase" evidence="9">
    <location>
        <begin position="12"/>
        <end position="43"/>
    </location>
</feature>
<feature type="domain" description="Glucose-methanol-choline oxidoreductase C-terminal" evidence="10">
    <location>
        <begin position="493"/>
        <end position="621"/>
    </location>
</feature>
<keyword evidence="7" id="KW-1133">Transmembrane helix</keyword>
<sequence length="637" mass="70089">MAAGKTFGMTYDVVIIGSGIAGALVAYKLAMAKMRVLVLEAGGVPQDMGERRLLVKNFAASASKGADAPYTDEIRSSRYYSSPPAVTAPQPQDEPIGNDEPYYKYAQDNPSWNQQFRSYYERVVGGSTWHWQGLAPRMLPNDFRMRKEFFSDKPSTTHPGVRDWPISYSDLAAYYREAEYEMGISGNVASDRELDDYFGVGRADAERGYPAVLREGIPMTYLDKYLKQKLHGFHYEESAPDGRKFKTPVWVTQVAQAKNARPFDGRPACDGRGTCVPLCPTRAKYEAIFHIEKAVKAGAELQANAVVTKLEFGSSGEVANIVYQDWQLGTPRNVQGRIVVLAGNAIESPRLLLHSETPEKANKVIGKYLMDHPGSGSYGLVPDAVFPFRGPPTTSQIDTTRDGPLRKWRAGYRTSLLNYGWQLGSLRGSTFDPPPNLDHGEEGDQHEEHKADRGGNVLDLVHNNLLIGQKLKEKLQNHAHRQIFLGTALEQLPVSGNSVGLHSKADRFGVPLPLIKYYYDDDSGYTNAGLRAARAMHEAIFKQLRATAYRLFAFDASGALTGPGFFGAGHIMGTTRMGKEGEDRAVDAQCRSVDHSNLYIVGSSVFVTGAVANPTLTIAAISLRAADAIKAELRNMH</sequence>
<dbReference type="RefSeq" id="WP_207835277.1">
    <property type="nucleotide sequence ID" value="NZ_CP088282.1"/>
</dbReference>
<reference evidence="11" key="1">
    <citation type="journal article" date="2021" name="Int. J. Syst. Evol. Microbiol.">
        <title>Bradyrhizobium septentrionale sp. nov. (sv. septentrionale) and Bradyrhizobium quebecense sp. nov. (sv. septentrionale) associated with legumes native to Canada possess rearranged symbiosis genes and numerous insertion sequences.</title>
        <authorList>
            <person name="Bromfield E.S.P."/>
            <person name="Cloutier S."/>
        </authorList>
    </citation>
    <scope>NUCLEOTIDE SEQUENCE</scope>
    <source>
        <strain evidence="11">12S5</strain>
    </source>
</reference>
<evidence type="ECO:0000256" key="6">
    <source>
        <dbReference type="SAM" id="MobiDB-lite"/>
    </source>
</evidence>